<reference evidence="3 4" key="1">
    <citation type="submission" date="2016-10" db="EMBL/GenBank/DDBJ databases">
        <authorList>
            <person name="de Groot N.N."/>
        </authorList>
    </citation>
    <scope>NUCLEOTIDE SEQUENCE [LARGE SCALE GENOMIC DNA]</scope>
    <source>
        <strain evidence="3 4">DSM 22024</strain>
    </source>
</reference>
<evidence type="ECO:0000313" key="3">
    <source>
        <dbReference type="EMBL" id="SDS64347.1"/>
    </source>
</evidence>
<dbReference type="Pfam" id="PF20229">
    <property type="entry name" value="ChrB_N"/>
    <property type="match status" value="1"/>
</dbReference>
<gene>
    <name evidence="3" type="ORF">SAMN04489717_3361</name>
</gene>
<evidence type="ECO:0000313" key="4">
    <source>
        <dbReference type="Proteomes" id="UP000198983"/>
    </source>
</evidence>
<evidence type="ECO:0000256" key="1">
    <source>
        <dbReference type="SAM" id="MobiDB-lite"/>
    </source>
</evidence>
<dbReference type="STRING" id="117157.SAMN04489717_3361"/>
<accession>A0A1H1TVU7</accession>
<protein>
    <recommendedName>
        <fullName evidence="2">ChrB N-terminal domain-containing protein</fullName>
    </recommendedName>
</protein>
<feature type="compositionally biased region" description="Polar residues" evidence="1">
    <location>
        <begin position="212"/>
        <end position="222"/>
    </location>
</feature>
<dbReference type="InterPro" id="IPR046858">
    <property type="entry name" value="ChrB_N"/>
</dbReference>
<dbReference type="EMBL" id="LT629732">
    <property type="protein sequence ID" value="SDS64347.1"/>
    <property type="molecule type" value="Genomic_DNA"/>
</dbReference>
<name>A0A1H1TVU7_9ACTN</name>
<proteinExistence type="predicted"/>
<dbReference type="AlphaFoldDB" id="A0A1H1TVU7"/>
<dbReference type="Proteomes" id="UP000198983">
    <property type="component" value="Chromosome I"/>
</dbReference>
<keyword evidence="4" id="KW-1185">Reference proteome</keyword>
<evidence type="ECO:0000259" key="2">
    <source>
        <dbReference type="Pfam" id="PF20229"/>
    </source>
</evidence>
<organism evidence="3 4">
    <name type="scientific">Actinopolymorpha singaporensis</name>
    <dbReference type="NCBI Taxonomy" id="117157"/>
    <lineage>
        <taxon>Bacteria</taxon>
        <taxon>Bacillati</taxon>
        <taxon>Actinomycetota</taxon>
        <taxon>Actinomycetes</taxon>
        <taxon>Propionibacteriales</taxon>
        <taxon>Actinopolymorphaceae</taxon>
        <taxon>Actinopolymorpha</taxon>
    </lineage>
</organism>
<feature type="region of interest" description="Disordered" evidence="1">
    <location>
        <begin position="189"/>
        <end position="222"/>
    </location>
</feature>
<sequence length="222" mass="24793">MPLASVTDNCYVRYMQADPDEQTWLLVSVSTGKIASLRVHVWRNLRKLGAVYLQQSVCLLPDLPHVANAVARLDARVRAQGGHSRVLRLQLTDPTEHAALVEEQRAGRDEEYAEVLQRVPQFLTEIETETARGKATYTEVEESEADLERFERWLAAIQARDYFDAPAGAKARAAVEQCRQALADFETAALHADTEDTDDTAPTARRDRAEASHQQPTAATHD</sequence>
<feature type="domain" description="ChrB N-terminal" evidence="2">
    <location>
        <begin position="38"/>
        <end position="188"/>
    </location>
</feature>